<protein>
    <recommendedName>
        <fullName evidence="2">BD-FAE-like domain-containing protein</fullName>
    </recommendedName>
</protein>
<dbReference type="GO" id="GO:0016787">
    <property type="term" value="F:hydrolase activity"/>
    <property type="evidence" value="ECO:0007669"/>
    <property type="project" value="UniProtKB-KW"/>
</dbReference>
<evidence type="ECO:0000313" key="3">
    <source>
        <dbReference type="EMBL" id="GAC69385.1"/>
    </source>
</evidence>
<dbReference type="SUPFAM" id="SSF53474">
    <property type="entry name" value="alpha/beta-Hydrolases"/>
    <property type="match status" value="1"/>
</dbReference>
<evidence type="ECO:0000313" key="4">
    <source>
        <dbReference type="Proteomes" id="UP000011666"/>
    </source>
</evidence>
<dbReference type="InterPro" id="IPR050300">
    <property type="entry name" value="GDXG_lipolytic_enzyme"/>
</dbReference>
<dbReference type="AlphaFoldDB" id="M0QL82"/>
<dbReference type="OrthoDB" id="255603at2"/>
<reference evidence="3 4" key="1">
    <citation type="submission" date="2013-01" db="EMBL/GenBank/DDBJ databases">
        <title>Whole genome shotgun sequence of Gordonia soli NBRC 108243.</title>
        <authorList>
            <person name="Isaki-Nakamura S."/>
            <person name="Hosoyama A."/>
            <person name="Tsuchikane K."/>
            <person name="Ando Y."/>
            <person name="Baba S."/>
            <person name="Ohji S."/>
            <person name="Hamada M."/>
            <person name="Tamura T."/>
            <person name="Yamazoe A."/>
            <person name="Yamazaki S."/>
            <person name="Fujita N."/>
        </authorList>
    </citation>
    <scope>NUCLEOTIDE SEQUENCE [LARGE SCALE GENOMIC DNA]</scope>
    <source>
        <strain evidence="3 4">NBRC 108243</strain>
    </source>
</reference>
<dbReference type="RefSeq" id="WP_007622406.1">
    <property type="nucleotide sequence ID" value="NZ_BANX01000024.1"/>
</dbReference>
<accession>M0QL82</accession>
<evidence type="ECO:0000256" key="1">
    <source>
        <dbReference type="ARBA" id="ARBA00022801"/>
    </source>
</evidence>
<evidence type="ECO:0000259" key="2">
    <source>
        <dbReference type="Pfam" id="PF20434"/>
    </source>
</evidence>
<feature type="domain" description="BD-FAE-like" evidence="2">
    <location>
        <begin position="35"/>
        <end position="226"/>
    </location>
</feature>
<name>M0QL82_9ACTN</name>
<organism evidence="3 4">
    <name type="scientific">Gordonia soli NBRC 108243</name>
    <dbReference type="NCBI Taxonomy" id="1223545"/>
    <lineage>
        <taxon>Bacteria</taxon>
        <taxon>Bacillati</taxon>
        <taxon>Actinomycetota</taxon>
        <taxon>Actinomycetes</taxon>
        <taxon>Mycobacteriales</taxon>
        <taxon>Gordoniaceae</taxon>
        <taxon>Gordonia</taxon>
    </lineage>
</organism>
<dbReference type="Pfam" id="PF20434">
    <property type="entry name" value="BD-FAE"/>
    <property type="match status" value="1"/>
</dbReference>
<sequence length="266" mass="28021">MSGRVHRVKVHYGSAPSQFGHVYHPVDDEGGSDPTGGGETVPLIVLVHGGYWTTEFALTIETAIARLLAARGCVVWNIEYRRVGEPGGGWPSTGRDVVAAIRALDGPVPDALPSPIAERLARRSVVVIGHSAGGQLAVWATARLGARTDTCTITTVVAQSAPLDLADPDAGDRPSLVGLLGGRRADVPDRYRDASPAHQPAFPARVVAVHAGEDRAVPVEASRRFVRAAAARGQDAELLVVPGEGHDAFVDPHSQCTRQTIRLLGV</sequence>
<comment type="caution">
    <text evidence="3">The sequence shown here is derived from an EMBL/GenBank/DDBJ whole genome shotgun (WGS) entry which is preliminary data.</text>
</comment>
<dbReference type="eggNOG" id="COG1506">
    <property type="taxonomic scope" value="Bacteria"/>
</dbReference>
<proteinExistence type="predicted"/>
<keyword evidence="1" id="KW-0378">Hydrolase</keyword>
<dbReference type="Proteomes" id="UP000011666">
    <property type="component" value="Unassembled WGS sequence"/>
</dbReference>
<keyword evidence="4" id="KW-1185">Reference proteome</keyword>
<dbReference type="EMBL" id="BANX01000024">
    <property type="protein sequence ID" value="GAC69385.1"/>
    <property type="molecule type" value="Genomic_DNA"/>
</dbReference>
<dbReference type="Gene3D" id="3.40.50.1820">
    <property type="entry name" value="alpha/beta hydrolase"/>
    <property type="match status" value="1"/>
</dbReference>
<dbReference type="STRING" id="1223545.GS4_24_00310"/>
<dbReference type="InterPro" id="IPR049492">
    <property type="entry name" value="BD-FAE-like_dom"/>
</dbReference>
<dbReference type="ESTHER" id="9acto-m0ql82">
    <property type="family name" value="Est9X"/>
</dbReference>
<dbReference type="PANTHER" id="PTHR48081">
    <property type="entry name" value="AB HYDROLASE SUPERFAMILY PROTEIN C4A8.06C"/>
    <property type="match status" value="1"/>
</dbReference>
<dbReference type="InterPro" id="IPR029058">
    <property type="entry name" value="AB_hydrolase_fold"/>
</dbReference>
<gene>
    <name evidence="3" type="ORF">GS4_24_00310</name>
</gene>